<keyword evidence="4" id="KW-1185">Reference proteome</keyword>
<dbReference type="SUPFAM" id="SSF52540">
    <property type="entry name" value="P-loop containing nucleoside triphosphate hydrolases"/>
    <property type="match status" value="1"/>
</dbReference>
<dbReference type="EMBL" id="MU865510">
    <property type="protein sequence ID" value="KAK4221854.1"/>
    <property type="molecule type" value="Genomic_DNA"/>
</dbReference>
<keyword evidence="1" id="KW-0677">Repeat</keyword>
<gene>
    <name evidence="3" type="ORF">QBC38DRAFT_549702</name>
</gene>
<dbReference type="Pfam" id="PF24883">
    <property type="entry name" value="NPHP3_N"/>
    <property type="match status" value="1"/>
</dbReference>
<protein>
    <recommendedName>
        <fullName evidence="2">Nephrocystin 3-like N-terminal domain-containing protein</fullName>
    </recommendedName>
</protein>
<proteinExistence type="predicted"/>
<organism evidence="3 4">
    <name type="scientific">Podospora fimiseda</name>
    <dbReference type="NCBI Taxonomy" id="252190"/>
    <lineage>
        <taxon>Eukaryota</taxon>
        <taxon>Fungi</taxon>
        <taxon>Dikarya</taxon>
        <taxon>Ascomycota</taxon>
        <taxon>Pezizomycotina</taxon>
        <taxon>Sordariomycetes</taxon>
        <taxon>Sordariomycetidae</taxon>
        <taxon>Sordariales</taxon>
        <taxon>Podosporaceae</taxon>
        <taxon>Podospora</taxon>
    </lineage>
</organism>
<dbReference type="AlphaFoldDB" id="A0AAN6YM85"/>
<dbReference type="Gene3D" id="3.40.50.300">
    <property type="entry name" value="P-loop containing nucleotide triphosphate hydrolases"/>
    <property type="match status" value="1"/>
</dbReference>
<dbReference type="InterPro" id="IPR056884">
    <property type="entry name" value="NPHP3-like_N"/>
</dbReference>
<accession>A0AAN6YM85</accession>
<comment type="caution">
    <text evidence="3">The sequence shown here is derived from an EMBL/GenBank/DDBJ whole genome shotgun (WGS) entry which is preliminary data.</text>
</comment>
<sequence length="491" mass="55830">MLYRVTGKPGSGKSTLMKEIFHGQKIRSDSLVANETSSLATVTAGHFFFNHGAHREQKSSEGLLRTLLLQSLRTRPDLVPVVFHRRWALYNIMGTEKHPWTLRELKECFDTLCSLNCKRFKLLFFIDGLDEIQDLDPSNHTKPLDPGKSLDNLLNMIHHAIKRFKVKFCVASRTWTEVDDKFSALFPNVRALTMQELTRRDMAQVVRTELTQSPPFQRLSEVYPTALADLAADITRKANDRVGLIHRSAGDWMAKTETRIKTLSDSFEPDLDLLEAFILLFPLNNPDLIQQPTRDIFFDTVRQIMQKCFERIGETRPSSSPEITNQDDAAARIVTILDEFHLLACNMLKAGCDCASAGFFSYVKAKVKDDKRLLVTRRGRVSLLEHTIFPDLSTVWESQWSDANFLPDLEKTTSQRLDIIQFLLNAYGSTVPRETALGGSLYDAVCKAHDGEMRGKLDDQGWYAQVRQLLKAKGLGSTKGKFQALMMWHKS</sequence>
<dbReference type="InterPro" id="IPR027417">
    <property type="entry name" value="P-loop_NTPase"/>
</dbReference>
<dbReference type="PANTHER" id="PTHR10039">
    <property type="entry name" value="AMELOGENIN"/>
    <property type="match status" value="1"/>
</dbReference>
<dbReference type="PANTHER" id="PTHR10039:SF5">
    <property type="entry name" value="NACHT DOMAIN-CONTAINING PROTEIN"/>
    <property type="match status" value="1"/>
</dbReference>
<reference evidence="3" key="2">
    <citation type="submission" date="2023-05" db="EMBL/GenBank/DDBJ databases">
        <authorList>
            <consortium name="Lawrence Berkeley National Laboratory"/>
            <person name="Steindorff A."/>
            <person name="Hensen N."/>
            <person name="Bonometti L."/>
            <person name="Westerberg I."/>
            <person name="Brannstrom I.O."/>
            <person name="Guillou S."/>
            <person name="Cros-Aarteil S."/>
            <person name="Calhoun S."/>
            <person name="Haridas S."/>
            <person name="Kuo A."/>
            <person name="Mondo S."/>
            <person name="Pangilinan J."/>
            <person name="Riley R."/>
            <person name="Labutti K."/>
            <person name="Andreopoulos B."/>
            <person name="Lipzen A."/>
            <person name="Chen C."/>
            <person name="Yanf M."/>
            <person name="Daum C."/>
            <person name="Ng V."/>
            <person name="Clum A."/>
            <person name="Ohm R."/>
            <person name="Martin F."/>
            <person name="Silar P."/>
            <person name="Natvig D."/>
            <person name="Lalanne C."/>
            <person name="Gautier V."/>
            <person name="Ament-Velasquez S.L."/>
            <person name="Kruys A."/>
            <person name="Hutchinson M.I."/>
            <person name="Powell A.J."/>
            <person name="Barry K."/>
            <person name="Miller A.N."/>
            <person name="Grigoriev I.V."/>
            <person name="Debuchy R."/>
            <person name="Gladieux P."/>
            <person name="Thoren M.H."/>
            <person name="Johannesson H."/>
        </authorList>
    </citation>
    <scope>NUCLEOTIDE SEQUENCE</scope>
    <source>
        <strain evidence="3">CBS 990.96</strain>
    </source>
</reference>
<dbReference type="Proteomes" id="UP001301958">
    <property type="component" value="Unassembled WGS sequence"/>
</dbReference>
<reference evidence="3" key="1">
    <citation type="journal article" date="2023" name="Mol. Phylogenet. Evol.">
        <title>Genome-scale phylogeny and comparative genomics of the fungal order Sordariales.</title>
        <authorList>
            <person name="Hensen N."/>
            <person name="Bonometti L."/>
            <person name="Westerberg I."/>
            <person name="Brannstrom I.O."/>
            <person name="Guillou S."/>
            <person name="Cros-Aarteil S."/>
            <person name="Calhoun S."/>
            <person name="Haridas S."/>
            <person name="Kuo A."/>
            <person name="Mondo S."/>
            <person name="Pangilinan J."/>
            <person name="Riley R."/>
            <person name="LaButti K."/>
            <person name="Andreopoulos B."/>
            <person name="Lipzen A."/>
            <person name="Chen C."/>
            <person name="Yan M."/>
            <person name="Daum C."/>
            <person name="Ng V."/>
            <person name="Clum A."/>
            <person name="Steindorff A."/>
            <person name="Ohm R.A."/>
            <person name="Martin F."/>
            <person name="Silar P."/>
            <person name="Natvig D.O."/>
            <person name="Lalanne C."/>
            <person name="Gautier V."/>
            <person name="Ament-Velasquez S.L."/>
            <person name="Kruys A."/>
            <person name="Hutchinson M.I."/>
            <person name="Powell A.J."/>
            <person name="Barry K."/>
            <person name="Miller A.N."/>
            <person name="Grigoriev I.V."/>
            <person name="Debuchy R."/>
            <person name="Gladieux P."/>
            <person name="Hiltunen Thoren M."/>
            <person name="Johannesson H."/>
        </authorList>
    </citation>
    <scope>NUCLEOTIDE SEQUENCE</scope>
    <source>
        <strain evidence="3">CBS 990.96</strain>
    </source>
</reference>
<feature type="domain" description="Nephrocystin 3-like N-terminal" evidence="2">
    <location>
        <begin position="4"/>
        <end position="173"/>
    </location>
</feature>
<evidence type="ECO:0000256" key="1">
    <source>
        <dbReference type="ARBA" id="ARBA00022737"/>
    </source>
</evidence>
<evidence type="ECO:0000259" key="2">
    <source>
        <dbReference type="Pfam" id="PF24883"/>
    </source>
</evidence>
<evidence type="ECO:0000313" key="4">
    <source>
        <dbReference type="Proteomes" id="UP001301958"/>
    </source>
</evidence>
<evidence type="ECO:0000313" key="3">
    <source>
        <dbReference type="EMBL" id="KAK4221854.1"/>
    </source>
</evidence>
<name>A0AAN6YM85_9PEZI</name>